<dbReference type="Proteomes" id="UP000794436">
    <property type="component" value="Unassembled WGS sequence"/>
</dbReference>
<dbReference type="SUPFAM" id="SSF51735">
    <property type="entry name" value="NAD(P)-binding Rossmann-fold domains"/>
    <property type="match status" value="1"/>
</dbReference>
<dbReference type="Pfam" id="PF00106">
    <property type="entry name" value="adh_short"/>
    <property type="match status" value="1"/>
</dbReference>
<name>A0A8K1CE26_PYTOL</name>
<dbReference type="EMBL" id="SPLM01000076">
    <property type="protein sequence ID" value="TMW61480.1"/>
    <property type="molecule type" value="Genomic_DNA"/>
</dbReference>
<keyword evidence="2" id="KW-0560">Oxidoreductase</keyword>
<evidence type="ECO:0000313" key="3">
    <source>
        <dbReference type="EMBL" id="TMW61480.1"/>
    </source>
</evidence>
<keyword evidence="4" id="KW-1185">Reference proteome</keyword>
<evidence type="ECO:0000313" key="4">
    <source>
        <dbReference type="Proteomes" id="UP000794436"/>
    </source>
</evidence>
<evidence type="ECO:0000256" key="1">
    <source>
        <dbReference type="ARBA" id="ARBA00006484"/>
    </source>
</evidence>
<evidence type="ECO:0000256" key="2">
    <source>
        <dbReference type="ARBA" id="ARBA00023002"/>
    </source>
</evidence>
<dbReference type="GO" id="GO:0016491">
    <property type="term" value="F:oxidoreductase activity"/>
    <property type="evidence" value="ECO:0007669"/>
    <property type="project" value="UniProtKB-KW"/>
</dbReference>
<sequence>MTKQVILVTGGNTGLGFQACLDMAKTPNTHVILTGRSAERVEAAVEKIQAQIDPTSTVEGSLLDLGSLKGVQAFATEFKKRDLTIDTLLANAGFSGPIDNKLLTEDGYEMTFGVNHLGHFLLITLLRECVRRVVVVSSEVHNPAEKMPVPPPNVSDLEELAHGYQNFNAGEAYSTSKLCNLFFVSEILRRYPSGTEMLAYSPGLVPDTEFARHKNADTQAFAARIRQMGLLTSTCAYSGGFMARLCLGDWPSTGWKNGEFIVIDKTRDTSDLAKDTALAQKLWEKSEELVSRALAA</sequence>
<dbReference type="InterPro" id="IPR002347">
    <property type="entry name" value="SDR_fam"/>
</dbReference>
<gene>
    <name evidence="3" type="ORF">Poli38472_012671</name>
</gene>
<evidence type="ECO:0008006" key="5">
    <source>
        <dbReference type="Google" id="ProtNLM"/>
    </source>
</evidence>
<comment type="caution">
    <text evidence="3">The sequence shown here is derived from an EMBL/GenBank/DDBJ whole genome shotgun (WGS) entry which is preliminary data.</text>
</comment>
<comment type="similarity">
    <text evidence="1">Belongs to the short-chain dehydrogenases/reductases (SDR) family.</text>
</comment>
<accession>A0A8K1CE26</accession>
<dbReference type="PANTHER" id="PTHR24320">
    <property type="entry name" value="RETINOL DEHYDROGENASE"/>
    <property type="match status" value="1"/>
</dbReference>
<reference evidence="3" key="1">
    <citation type="submission" date="2019-03" db="EMBL/GenBank/DDBJ databases">
        <title>Long read genome sequence of the mycoparasitic Pythium oligandrum ATCC 38472 isolated from sugarbeet rhizosphere.</title>
        <authorList>
            <person name="Gaulin E."/>
        </authorList>
    </citation>
    <scope>NUCLEOTIDE SEQUENCE</scope>
    <source>
        <strain evidence="3">ATCC 38472_TT</strain>
    </source>
</reference>
<dbReference type="PANTHER" id="PTHR24320:SF148">
    <property type="entry name" value="NAD(P)-BINDING ROSSMANN-FOLD SUPERFAMILY PROTEIN"/>
    <property type="match status" value="1"/>
</dbReference>
<organism evidence="3 4">
    <name type="scientific">Pythium oligandrum</name>
    <name type="common">Mycoparasitic fungus</name>
    <dbReference type="NCBI Taxonomy" id="41045"/>
    <lineage>
        <taxon>Eukaryota</taxon>
        <taxon>Sar</taxon>
        <taxon>Stramenopiles</taxon>
        <taxon>Oomycota</taxon>
        <taxon>Peronosporomycetes</taxon>
        <taxon>Pythiales</taxon>
        <taxon>Pythiaceae</taxon>
        <taxon>Pythium</taxon>
    </lineage>
</organism>
<dbReference type="InterPro" id="IPR036291">
    <property type="entry name" value="NAD(P)-bd_dom_sf"/>
</dbReference>
<dbReference type="PROSITE" id="PS51257">
    <property type="entry name" value="PROKAR_LIPOPROTEIN"/>
    <property type="match status" value="1"/>
</dbReference>
<protein>
    <recommendedName>
        <fullName evidence="5">Protochlorophyllide reductase</fullName>
    </recommendedName>
</protein>
<dbReference type="Gene3D" id="3.40.50.720">
    <property type="entry name" value="NAD(P)-binding Rossmann-like Domain"/>
    <property type="match status" value="1"/>
</dbReference>
<dbReference type="AlphaFoldDB" id="A0A8K1CE26"/>
<proteinExistence type="inferred from homology"/>
<dbReference type="OrthoDB" id="45918at2759"/>